<feature type="compositionally biased region" description="Basic and acidic residues" evidence="1">
    <location>
        <begin position="75"/>
        <end position="93"/>
    </location>
</feature>
<feature type="non-terminal residue" evidence="2">
    <location>
        <position position="93"/>
    </location>
</feature>
<dbReference type="EMBL" id="CADCUS010000055">
    <property type="protein sequence ID" value="CAA9382580.1"/>
    <property type="molecule type" value="Genomic_DNA"/>
</dbReference>
<name>A0A6J4NH27_9PSEU</name>
<feature type="region of interest" description="Disordered" evidence="1">
    <location>
        <begin position="1"/>
        <end position="93"/>
    </location>
</feature>
<evidence type="ECO:0000313" key="2">
    <source>
        <dbReference type="EMBL" id="CAA9382580.1"/>
    </source>
</evidence>
<reference evidence="2" key="1">
    <citation type="submission" date="2020-02" db="EMBL/GenBank/DDBJ databases">
        <authorList>
            <person name="Meier V. D."/>
        </authorList>
    </citation>
    <scope>NUCLEOTIDE SEQUENCE</scope>
    <source>
        <strain evidence="2">AVDCRST_MAG66</strain>
    </source>
</reference>
<feature type="compositionally biased region" description="Basic residues" evidence="1">
    <location>
        <begin position="19"/>
        <end position="29"/>
    </location>
</feature>
<feature type="non-terminal residue" evidence="2">
    <location>
        <position position="1"/>
    </location>
</feature>
<protein>
    <submittedName>
        <fullName evidence="2">Uncharacterized protein</fullName>
    </submittedName>
</protein>
<sequence>VLPGLPRQDRGEDGQGARSTRRRGPRPRLRQLDQARRDHRVAEGRLRTRAWARHGARPRHPQRPDDQRRARRLERRPPRRVDRPATRRSREPM</sequence>
<feature type="compositionally biased region" description="Basic residues" evidence="1">
    <location>
        <begin position="47"/>
        <end position="61"/>
    </location>
</feature>
<dbReference type="AlphaFoldDB" id="A0A6J4NH27"/>
<organism evidence="2">
    <name type="scientific">uncultured Pseudonocardia sp</name>
    <dbReference type="NCBI Taxonomy" id="211455"/>
    <lineage>
        <taxon>Bacteria</taxon>
        <taxon>Bacillati</taxon>
        <taxon>Actinomycetota</taxon>
        <taxon>Actinomycetes</taxon>
        <taxon>Pseudonocardiales</taxon>
        <taxon>Pseudonocardiaceae</taxon>
        <taxon>Pseudonocardia</taxon>
        <taxon>environmental samples</taxon>
    </lineage>
</organism>
<evidence type="ECO:0000256" key="1">
    <source>
        <dbReference type="SAM" id="MobiDB-lite"/>
    </source>
</evidence>
<feature type="compositionally biased region" description="Basic and acidic residues" evidence="1">
    <location>
        <begin position="30"/>
        <end position="46"/>
    </location>
</feature>
<gene>
    <name evidence="2" type="ORF">AVDCRST_MAG66-409</name>
</gene>
<proteinExistence type="predicted"/>
<accession>A0A6J4NH27</accession>